<evidence type="ECO:0000313" key="2">
    <source>
        <dbReference type="Proteomes" id="UP000294802"/>
    </source>
</evidence>
<dbReference type="EMBL" id="SCWB01000001">
    <property type="protein sequence ID" value="TDM13060.1"/>
    <property type="molecule type" value="Genomic_DNA"/>
</dbReference>
<accession>A0A4R6BXV9</accession>
<proteinExistence type="predicted"/>
<comment type="caution">
    <text evidence="1">The sequence shown here is derived from an EMBL/GenBank/DDBJ whole genome shotgun (WGS) entry which is preliminary data.</text>
</comment>
<dbReference type="AlphaFoldDB" id="A0A4R6BXV9"/>
<sequence length="59" mass="6779">MILNHYVNRFRQPVGGAVDFDKSMILYIALNIELKCPDCKIVTEKFREAADTEFLGVMN</sequence>
<keyword evidence="2" id="KW-1185">Reference proteome</keyword>
<dbReference type="RefSeq" id="WP_133442664.1">
    <property type="nucleotide sequence ID" value="NZ_SCWB01000001.1"/>
</dbReference>
<gene>
    <name evidence="1" type="ORF">ERX29_00210</name>
</gene>
<dbReference type="Proteomes" id="UP000294802">
    <property type="component" value="Unassembled WGS sequence"/>
</dbReference>
<organism evidence="1 2">
    <name type="scientific">Macrococcus lamae</name>
    <dbReference type="NCBI Taxonomy" id="198484"/>
    <lineage>
        <taxon>Bacteria</taxon>
        <taxon>Bacillati</taxon>
        <taxon>Bacillota</taxon>
        <taxon>Bacilli</taxon>
        <taxon>Bacillales</taxon>
        <taxon>Staphylococcaceae</taxon>
        <taxon>Macrococcus</taxon>
    </lineage>
</organism>
<protein>
    <submittedName>
        <fullName evidence="1">Uncharacterized protein</fullName>
    </submittedName>
</protein>
<evidence type="ECO:0000313" key="1">
    <source>
        <dbReference type="EMBL" id="TDM13060.1"/>
    </source>
</evidence>
<name>A0A4R6BXV9_9STAP</name>
<reference evidence="1 2" key="1">
    <citation type="submission" date="2019-01" db="EMBL/GenBank/DDBJ databases">
        <title>Draft genome sequences of the type strains of six Macrococcus species.</title>
        <authorList>
            <person name="Mazhar S."/>
            <person name="Altermann E."/>
            <person name="Hill C."/>
            <person name="Mcauliffe O."/>
        </authorList>
    </citation>
    <scope>NUCLEOTIDE SEQUENCE [LARGE SCALE GENOMIC DNA]</scope>
    <source>
        <strain evidence="1 2">CCM4815</strain>
    </source>
</reference>